<keyword evidence="7 14" id="KW-0378">Hydrolase</keyword>
<dbReference type="EC" id="3.2.1.141" evidence="4 13"/>
<dbReference type="Gene3D" id="3.20.20.80">
    <property type="entry name" value="Glycosidases"/>
    <property type="match status" value="1"/>
</dbReference>
<comment type="similarity">
    <text evidence="3 14">Belongs to the glycosyl hydrolase 13 family.</text>
</comment>
<evidence type="ECO:0000256" key="5">
    <source>
        <dbReference type="ARBA" id="ARBA00015938"/>
    </source>
</evidence>
<feature type="active site" description="Nucleophile" evidence="15">
    <location>
        <position position="248"/>
    </location>
</feature>
<feature type="site" description="Transition state stabilizer" evidence="17">
    <location>
        <position position="381"/>
    </location>
</feature>
<dbReference type="InterPro" id="IPR014756">
    <property type="entry name" value="Ig_E-set"/>
</dbReference>
<feature type="binding site" evidence="16">
    <location>
        <begin position="310"/>
        <end position="314"/>
    </location>
    <ligand>
        <name>substrate</name>
    </ligand>
</feature>
<dbReference type="UniPathway" id="UPA00299"/>
<evidence type="ECO:0000259" key="18">
    <source>
        <dbReference type="SMART" id="SM00642"/>
    </source>
</evidence>
<dbReference type="SMART" id="SM00642">
    <property type="entry name" value="Aamy"/>
    <property type="match status" value="1"/>
</dbReference>
<comment type="pathway">
    <text evidence="2 14">Glycan biosynthesis; trehalose biosynthesis.</text>
</comment>
<feature type="binding site" evidence="16">
    <location>
        <begin position="246"/>
        <end position="251"/>
    </location>
    <ligand>
        <name>substrate</name>
    </ligand>
</feature>
<dbReference type="SUPFAM" id="SSF51445">
    <property type="entry name" value="(Trans)glycosidases"/>
    <property type="match status" value="1"/>
</dbReference>
<dbReference type="SUPFAM" id="SSF81296">
    <property type="entry name" value="E set domains"/>
    <property type="match status" value="1"/>
</dbReference>
<dbReference type="InterPro" id="IPR044901">
    <property type="entry name" value="Trehalose_TreZ_E-set_sf"/>
</dbReference>
<dbReference type="CDD" id="cd11325">
    <property type="entry name" value="AmyAc_GTHase"/>
    <property type="match status" value="1"/>
</dbReference>
<evidence type="ECO:0000256" key="8">
    <source>
        <dbReference type="ARBA" id="ARBA00023277"/>
    </source>
</evidence>
<dbReference type="Gene3D" id="1.10.10.760">
    <property type="entry name" value="E-set domains of sugar-utilizing enzymes"/>
    <property type="match status" value="1"/>
</dbReference>
<dbReference type="PANTHER" id="PTHR43651">
    <property type="entry name" value="1,4-ALPHA-GLUCAN-BRANCHING ENZYME"/>
    <property type="match status" value="1"/>
</dbReference>
<dbReference type="NCBIfam" id="TIGR02402">
    <property type="entry name" value="trehalose_TreZ"/>
    <property type="match status" value="1"/>
</dbReference>
<evidence type="ECO:0000256" key="6">
    <source>
        <dbReference type="ARBA" id="ARBA00022490"/>
    </source>
</evidence>
<evidence type="ECO:0000256" key="17">
    <source>
        <dbReference type="PIRSR" id="PIRSR006337-3"/>
    </source>
</evidence>
<organism evidence="19 20">
    <name type="scientific">Corynebacterium doosanense CAU 212 = DSM 45436</name>
    <dbReference type="NCBI Taxonomy" id="558173"/>
    <lineage>
        <taxon>Bacteria</taxon>
        <taxon>Bacillati</taxon>
        <taxon>Actinomycetota</taxon>
        <taxon>Actinomycetes</taxon>
        <taxon>Mycobacteriales</taxon>
        <taxon>Corynebacteriaceae</taxon>
        <taxon>Corynebacterium</taxon>
    </lineage>
</organism>
<evidence type="ECO:0000313" key="19">
    <source>
        <dbReference type="EMBL" id="AIT61434.1"/>
    </source>
</evidence>
<keyword evidence="8" id="KW-0119">Carbohydrate metabolism</keyword>
<dbReference type="InterPro" id="IPR013783">
    <property type="entry name" value="Ig-like_fold"/>
</dbReference>
<proteinExistence type="inferred from homology"/>
<dbReference type="InterPro" id="IPR012768">
    <property type="entry name" value="Trehalose_TreZ"/>
</dbReference>
<keyword evidence="9 14" id="KW-0326">Glycosidase</keyword>
<evidence type="ECO:0000256" key="10">
    <source>
        <dbReference type="ARBA" id="ARBA00032057"/>
    </source>
</evidence>
<dbReference type="GO" id="GO:0033942">
    <property type="term" value="F:4-alpha-D-(1-&gt;4)-alpha-D-glucanotrehalose trehalohydrolase activity"/>
    <property type="evidence" value="ECO:0007669"/>
    <property type="project" value="UniProtKB-EC"/>
</dbReference>
<dbReference type="GO" id="GO:0005992">
    <property type="term" value="P:trehalose biosynthetic process"/>
    <property type="evidence" value="ECO:0007669"/>
    <property type="project" value="UniProtKB-UniRule"/>
</dbReference>
<keyword evidence="20" id="KW-1185">Reference proteome</keyword>
<dbReference type="Proteomes" id="UP000029914">
    <property type="component" value="Chromosome"/>
</dbReference>
<evidence type="ECO:0000256" key="9">
    <source>
        <dbReference type="ARBA" id="ARBA00023295"/>
    </source>
</evidence>
<dbReference type="Gene3D" id="2.60.40.10">
    <property type="entry name" value="Immunoglobulins"/>
    <property type="match status" value="1"/>
</dbReference>
<evidence type="ECO:0000256" key="13">
    <source>
        <dbReference type="NCBIfam" id="TIGR02402"/>
    </source>
</evidence>
<dbReference type="PANTHER" id="PTHR43651:SF11">
    <property type="entry name" value="MALTO-OLIGOSYLTREHALOSE TREHALOHYDROLASE"/>
    <property type="match status" value="1"/>
</dbReference>
<dbReference type="PIRSF" id="PIRSF006337">
    <property type="entry name" value="Trehalose_TreZ"/>
    <property type="match status" value="1"/>
</dbReference>
<evidence type="ECO:0000256" key="4">
    <source>
        <dbReference type="ARBA" id="ARBA00012268"/>
    </source>
</evidence>
<evidence type="ECO:0000256" key="3">
    <source>
        <dbReference type="ARBA" id="ARBA00008061"/>
    </source>
</evidence>
<evidence type="ECO:0000256" key="2">
    <source>
        <dbReference type="ARBA" id="ARBA00005199"/>
    </source>
</evidence>
<evidence type="ECO:0000256" key="11">
    <source>
        <dbReference type="ARBA" id="ARBA00033284"/>
    </source>
</evidence>
<dbReference type="HOGENOM" id="CLU_020726_2_0_11"/>
<gene>
    <name evidence="19" type="ORF">CDOO_09275</name>
</gene>
<evidence type="ECO:0000256" key="15">
    <source>
        <dbReference type="PIRSR" id="PIRSR006337-1"/>
    </source>
</evidence>
<feature type="domain" description="Glycosyl hydrolase family 13 catalytic" evidence="18">
    <location>
        <begin position="103"/>
        <end position="458"/>
    </location>
</feature>
<comment type="catalytic activity">
    <reaction evidence="12 14">
        <text>hydrolysis of (1-&gt;4)-alpha-D-glucosidic linkage in 4-alpha-D-[(1-&gt;4)-alpha-D-glucanosyl]n trehalose to yield trehalose and (1-&gt;4)-alpha-D-glucan.</text>
        <dbReference type="EC" id="3.2.1.141"/>
    </reaction>
</comment>
<evidence type="ECO:0000256" key="1">
    <source>
        <dbReference type="ARBA" id="ARBA00004496"/>
    </source>
</evidence>
<dbReference type="AlphaFoldDB" id="A0A097IH50"/>
<dbReference type="InterPro" id="IPR017853">
    <property type="entry name" value="GH"/>
</dbReference>
<name>A0A097IH50_9CORY</name>
<dbReference type="EMBL" id="CP006764">
    <property type="protein sequence ID" value="AIT61434.1"/>
    <property type="molecule type" value="Genomic_DNA"/>
</dbReference>
<dbReference type="GO" id="GO:0005737">
    <property type="term" value="C:cytoplasm"/>
    <property type="evidence" value="ECO:0007669"/>
    <property type="project" value="UniProtKB-SubCell"/>
</dbReference>
<dbReference type="Pfam" id="PF00128">
    <property type="entry name" value="Alpha-amylase"/>
    <property type="match status" value="1"/>
</dbReference>
<dbReference type="InterPro" id="IPR006047">
    <property type="entry name" value="GH13_cat_dom"/>
</dbReference>
<dbReference type="InterPro" id="IPR022567">
    <property type="entry name" value="DUF3459"/>
</dbReference>
<evidence type="ECO:0000256" key="12">
    <source>
        <dbReference type="ARBA" id="ARBA00034013"/>
    </source>
</evidence>
<sequence length="575" mass="64527">MHMNSFSVWAPLAKDVRLRIGEQIHDMHTVGGNWWEATVAPEPGMRYGYELCVDDEWSTTYPDPRTRSQPDGIHGLSEVVAEDFDWSDHNWSGRSLAGMVLYEMHVGTFTAGGTFDSAIEQLDYLADLGVNAVEVMPIQPFGGTRNWGYDSVDWYAVHEAYGGPEGFKRFVDAAHARGLAVVLDVVYNHFGPDGNYLGAFGPYTTGGATEWGDVVNFSGENSDEVRDYALGAVRQWLDEFHVDGLRLDAVHSFDDRRAFSIMEDFQTVADELTATDGRPRSLIAESDLNDPRLITEKAAGGYGLAGQWVDDIHHGLHTLVSGEDHAYYSDYASMEVFAETLRKGWWFTGTYSSFRGRTHGRALNLERTPAWRLVTYTTTHDQTGNRAAGDRPSMNLSPEQQVLKAAVVLFSPFTPMLFMGEEYGATTPFPFFVSHTNEEIMTGTREGRKREFSRAGWREEDIADPTTAETFDSAKLLWDFTDEQLRIHEAYRRMIALRTSLRLANPDLRQLRVEHGGEEHRWLAMGSGEHLLLANLSADPQTVPFGGEAVYSFSDVTAGTDETRLGPWEFVLVRR</sequence>
<comment type="subcellular location">
    <subcellularLocation>
        <location evidence="1 15">Cytoplasm</location>
    </subcellularLocation>
</comment>
<evidence type="ECO:0000313" key="20">
    <source>
        <dbReference type="Proteomes" id="UP000029914"/>
    </source>
</evidence>
<feature type="binding site" evidence="16">
    <location>
        <begin position="380"/>
        <end position="385"/>
    </location>
    <ligand>
        <name>substrate</name>
    </ligand>
</feature>
<dbReference type="eggNOG" id="COG0296">
    <property type="taxonomic scope" value="Bacteria"/>
</dbReference>
<accession>A0A097IH50</accession>
<dbReference type="CDD" id="cd02853">
    <property type="entry name" value="E_set_MTHase_like_N"/>
    <property type="match status" value="1"/>
</dbReference>
<protein>
    <recommendedName>
        <fullName evidence="5 13">Malto-oligosyltrehalose trehalohydrolase</fullName>
        <shortName evidence="14">MTHase</shortName>
        <ecNumber evidence="4 13">3.2.1.141</ecNumber>
    </recommendedName>
    <alternativeName>
        <fullName evidence="11 14">4-alpha-D-((1-&gt;4)-alpha-D-glucano)trehalose trehalohydrolase</fullName>
    </alternativeName>
    <alternativeName>
        <fullName evidence="10 14">Maltooligosyl trehalose trehalohydrolase</fullName>
    </alternativeName>
</protein>
<dbReference type="STRING" id="558173.CDOO_09275"/>
<feature type="active site" description="Proton donor" evidence="15">
    <location>
        <position position="285"/>
    </location>
</feature>
<keyword evidence="6" id="KW-0963">Cytoplasm</keyword>
<evidence type="ECO:0000256" key="14">
    <source>
        <dbReference type="PIRNR" id="PIRNR006337"/>
    </source>
</evidence>
<evidence type="ECO:0000256" key="16">
    <source>
        <dbReference type="PIRSR" id="PIRSR006337-2"/>
    </source>
</evidence>
<dbReference type="KEGG" id="cdo:CDOO_09275"/>
<dbReference type="Pfam" id="PF11941">
    <property type="entry name" value="DUF3459"/>
    <property type="match status" value="1"/>
</dbReference>
<reference evidence="19 20" key="1">
    <citation type="submission" date="2013-09" db="EMBL/GenBank/DDBJ databases">
        <title>Complete genome sequence of Corynebacterium doosanense CAU 212(T) (=DSM 45436(T)), isolated from activated sludge.</title>
        <authorList>
            <person name="Schaffert L."/>
            <person name="Albersmeier A."/>
            <person name="Kalinowski J."/>
            <person name="Ruckert C."/>
        </authorList>
    </citation>
    <scope>NUCLEOTIDE SEQUENCE [LARGE SCALE GENOMIC DNA]</scope>
    <source>
        <strain evidence="19 20">CAU 212</strain>
    </source>
</reference>
<evidence type="ECO:0000256" key="7">
    <source>
        <dbReference type="ARBA" id="ARBA00022801"/>
    </source>
</evidence>